<organism evidence="1 2">
    <name type="scientific">Phanerochaete carnosa (strain HHB-10118-sp)</name>
    <name type="common">White-rot fungus</name>
    <name type="synonym">Peniophora carnosa</name>
    <dbReference type="NCBI Taxonomy" id="650164"/>
    <lineage>
        <taxon>Eukaryota</taxon>
        <taxon>Fungi</taxon>
        <taxon>Dikarya</taxon>
        <taxon>Basidiomycota</taxon>
        <taxon>Agaricomycotina</taxon>
        <taxon>Agaricomycetes</taxon>
        <taxon>Polyporales</taxon>
        <taxon>Phanerochaetaceae</taxon>
        <taxon>Phanerochaete</taxon>
    </lineage>
</organism>
<keyword evidence="2" id="KW-1185">Reference proteome</keyword>
<reference evidence="1 2" key="1">
    <citation type="journal article" date="2012" name="BMC Genomics">
        <title>Comparative genomics of the white-rot fungi, Phanerochaete carnosa and P. chrysosporium, to elucidate the genetic basis of the distinct wood types they colonize.</title>
        <authorList>
            <person name="Suzuki H."/>
            <person name="MacDonald J."/>
            <person name="Syed K."/>
            <person name="Salamov A."/>
            <person name="Hori C."/>
            <person name="Aerts A."/>
            <person name="Henrissat B."/>
            <person name="Wiebenga A."/>
            <person name="vanKuyk P.A."/>
            <person name="Barry K."/>
            <person name="Lindquist E."/>
            <person name="LaButti K."/>
            <person name="Lapidus A."/>
            <person name="Lucas S."/>
            <person name="Coutinho P."/>
            <person name="Gong Y."/>
            <person name="Samejima M."/>
            <person name="Mahadevan R."/>
            <person name="Abou-Zaid M."/>
            <person name="de Vries R.P."/>
            <person name="Igarashi K."/>
            <person name="Yadav J.S."/>
            <person name="Grigoriev I.V."/>
            <person name="Master E.R."/>
        </authorList>
    </citation>
    <scope>NUCLEOTIDE SEQUENCE [LARGE SCALE GENOMIC DNA]</scope>
    <source>
        <strain evidence="1 2">HHB-10118-sp</strain>
    </source>
</reference>
<dbReference type="KEGG" id="pco:PHACADRAFT_154096"/>
<evidence type="ECO:0000313" key="2">
    <source>
        <dbReference type="Proteomes" id="UP000008370"/>
    </source>
</evidence>
<gene>
    <name evidence="1" type="ORF">PHACADRAFT_154096</name>
</gene>
<dbReference type="RefSeq" id="XP_007401682.1">
    <property type="nucleotide sequence ID" value="XM_007401620.1"/>
</dbReference>
<dbReference type="HOGENOM" id="CLU_101462_0_0_1"/>
<evidence type="ECO:0000313" key="1">
    <source>
        <dbReference type="EMBL" id="EKM49617.1"/>
    </source>
</evidence>
<dbReference type="EMBL" id="JH930480">
    <property type="protein sequence ID" value="EKM49617.1"/>
    <property type="molecule type" value="Genomic_DNA"/>
</dbReference>
<sequence>MSERDLPEELVLSILALCFDLPCEDFLRFPTADGARKSTSRNTDLLLVSKRWLRVGSPLLFTSLRLSHPSHATSVAHQLRCNPGLGSAIRNLRIEGDCGDNLCEVLELAPKIERLYIALDQKTNTRTEGLRRAFAYTNPKEVFIMDMTRLLRAFSMFPWGTSVRADEAMAAAEHAIAEHWTELRCIHFGPCSEITPSLFHALERANAARAQQSCPPLRVKRQRASVGIW</sequence>
<accession>K5WHC0</accession>
<protein>
    <recommendedName>
        <fullName evidence="3">F-box domain-containing protein</fullName>
    </recommendedName>
</protein>
<dbReference type="InParanoid" id="K5WHC0"/>
<dbReference type="OrthoDB" id="2786563at2759"/>
<dbReference type="AlphaFoldDB" id="K5WHC0"/>
<dbReference type="GeneID" id="18908968"/>
<proteinExistence type="predicted"/>
<dbReference type="Proteomes" id="UP000008370">
    <property type="component" value="Unassembled WGS sequence"/>
</dbReference>
<name>K5WHC0_PHACS</name>
<evidence type="ECO:0008006" key="3">
    <source>
        <dbReference type="Google" id="ProtNLM"/>
    </source>
</evidence>